<dbReference type="AlphaFoldDB" id="A0A3M2KZJ1"/>
<dbReference type="EMBL" id="RFFH01000008">
    <property type="protein sequence ID" value="RMI30907.1"/>
    <property type="molecule type" value="Genomic_DNA"/>
</dbReference>
<proteinExistence type="predicted"/>
<dbReference type="Pfam" id="PF10698">
    <property type="entry name" value="DUF2505"/>
    <property type="match status" value="1"/>
</dbReference>
<dbReference type="RefSeq" id="WP_122189573.1">
    <property type="nucleotide sequence ID" value="NZ_RFFH01000008.1"/>
</dbReference>
<evidence type="ECO:0000313" key="2">
    <source>
        <dbReference type="Proteomes" id="UP000279275"/>
    </source>
</evidence>
<protein>
    <submittedName>
        <fullName evidence="1">DUF2505 domain-containing protein</fullName>
    </submittedName>
</protein>
<organism evidence="1 2">
    <name type="scientific">Nocardia stercoris</name>
    <dbReference type="NCBI Taxonomy" id="2483361"/>
    <lineage>
        <taxon>Bacteria</taxon>
        <taxon>Bacillati</taxon>
        <taxon>Actinomycetota</taxon>
        <taxon>Actinomycetes</taxon>
        <taxon>Mycobacteriales</taxon>
        <taxon>Nocardiaceae</taxon>
        <taxon>Nocardia</taxon>
    </lineage>
</organism>
<dbReference type="OrthoDB" id="5178774at2"/>
<dbReference type="Gene3D" id="3.30.530.20">
    <property type="match status" value="1"/>
</dbReference>
<reference evidence="1 2" key="1">
    <citation type="submission" date="2018-10" db="EMBL/GenBank/DDBJ databases">
        <title>Isolation from cow dung.</title>
        <authorList>
            <person name="Ling L."/>
        </authorList>
    </citation>
    <scope>NUCLEOTIDE SEQUENCE [LARGE SCALE GENOMIC DNA]</scope>
    <source>
        <strain evidence="1 2">NEAU-LL90</strain>
    </source>
</reference>
<comment type="caution">
    <text evidence="1">The sequence shown here is derived from an EMBL/GenBank/DDBJ whole genome shotgun (WGS) entry which is preliminary data.</text>
</comment>
<dbReference type="Proteomes" id="UP000279275">
    <property type="component" value="Unassembled WGS sequence"/>
</dbReference>
<gene>
    <name evidence="1" type="ORF">EBN03_19915</name>
</gene>
<evidence type="ECO:0000313" key="1">
    <source>
        <dbReference type="EMBL" id="RMI30907.1"/>
    </source>
</evidence>
<dbReference type="SUPFAM" id="SSF55961">
    <property type="entry name" value="Bet v1-like"/>
    <property type="match status" value="1"/>
</dbReference>
<name>A0A3M2KZJ1_9NOCA</name>
<dbReference type="InterPro" id="IPR019639">
    <property type="entry name" value="DUF2505"/>
</dbReference>
<sequence length="167" mass="18286">MSRKFSFTVPYAVPVAELHRAIVNDQMWQARFAASDTARVELSHPEGSETIRIRMTETAAQDKVPALVRKVLKSELSFERIDDWGRLTGETATGTFVASTTGITTEMSGTSTMRPTAEGAEIEYAGTVEVKVPLVGGAIEPLAEQLLQRVVTGEKKFIEEWLAKADA</sequence>
<dbReference type="InterPro" id="IPR023393">
    <property type="entry name" value="START-like_dom_sf"/>
</dbReference>
<keyword evidence="2" id="KW-1185">Reference proteome</keyword>
<accession>A0A3M2KZJ1</accession>